<protein>
    <recommendedName>
        <fullName evidence="3">Transposase</fullName>
    </recommendedName>
</protein>
<name>A0ABZ2BG96_9HYPH</name>
<keyword evidence="1" id="KW-0614">Plasmid</keyword>
<sequence length="72" mass="7907">MSTERDHTQIRCVKGTTAALDLATVVAVQITERWQATLLPDALEDYVTQDNPVRVNAADPRIATGTLRQTAQ</sequence>
<organism evidence="1 2">
    <name type="scientific">Sinorhizobium chiapasense</name>
    <dbReference type="NCBI Taxonomy" id="501572"/>
    <lineage>
        <taxon>Bacteria</taxon>
        <taxon>Pseudomonadati</taxon>
        <taxon>Pseudomonadota</taxon>
        <taxon>Alphaproteobacteria</taxon>
        <taxon>Hyphomicrobiales</taxon>
        <taxon>Rhizobiaceae</taxon>
        <taxon>Sinorhizobium/Ensifer group</taxon>
        <taxon>Sinorhizobium</taxon>
    </lineage>
</organism>
<dbReference type="RefSeq" id="WP_331375561.1">
    <property type="nucleotide sequence ID" value="NZ_CP133151.1"/>
</dbReference>
<evidence type="ECO:0000313" key="2">
    <source>
        <dbReference type="Proteomes" id="UP001432360"/>
    </source>
</evidence>
<gene>
    <name evidence="1" type="ORF">RB548_24580</name>
</gene>
<dbReference type="EMBL" id="CP133151">
    <property type="protein sequence ID" value="WVT06515.1"/>
    <property type="molecule type" value="Genomic_DNA"/>
</dbReference>
<dbReference type="Proteomes" id="UP001432360">
    <property type="component" value="Plasmid pSchITTGS70c"/>
</dbReference>
<proteinExistence type="predicted"/>
<geneLocation type="plasmid" evidence="1 2">
    <name>pSchITTGS70c</name>
</geneLocation>
<evidence type="ECO:0000313" key="1">
    <source>
        <dbReference type="EMBL" id="WVT06515.1"/>
    </source>
</evidence>
<accession>A0ABZ2BG96</accession>
<evidence type="ECO:0008006" key="3">
    <source>
        <dbReference type="Google" id="ProtNLM"/>
    </source>
</evidence>
<keyword evidence="2" id="KW-1185">Reference proteome</keyword>
<reference evidence="1" key="1">
    <citation type="submission" date="2023-08" db="EMBL/GenBank/DDBJ databases">
        <title>Complete genome sequence of Sinorhizobium chiapanecum ITTG S70 isolated from Acaciella angustissima nodules in Chiapas-Mexico.</title>
        <authorList>
            <person name="Rincon-Rosales R."/>
            <person name="Rogel M.A."/>
            <person name="Rincon-Medina C.I."/>
            <person name="Guerrero G."/>
            <person name="Manzano-Gomez L.A."/>
            <person name="Lopez-Lopez A."/>
            <person name="Rincon Molina F.A."/>
            <person name="Martinez-Romero E."/>
        </authorList>
    </citation>
    <scope>NUCLEOTIDE SEQUENCE</scope>
    <source>
        <strain evidence="1">ITTG S70</strain>
        <plasmid evidence="1">pSchITTGS70c</plasmid>
    </source>
</reference>